<name>A0A0E9UUU8_ANGAN</name>
<organism evidence="1">
    <name type="scientific">Anguilla anguilla</name>
    <name type="common">European freshwater eel</name>
    <name type="synonym">Muraena anguilla</name>
    <dbReference type="NCBI Taxonomy" id="7936"/>
    <lineage>
        <taxon>Eukaryota</taxon>
        <taxon>Metazoa</taxon>
        <taxon>Chordata</taxon>
        <taxon>Craniata</taxon>
        <taxon>Vertebrata</taxon>
        <taxon>Euteleostomi</taxon>
        <taxon>Actinopterygii</taxon>
        <taxon>Neopterygii</taxon>
        <taxon>Teleostei</taxon>
        <taxon>Anguilliformes</taxon>
        <taxon>Anguillidae</taxon>
        <taxon>Anguilla</taxon>
    </lineage>
</organism>
<evidence type="ECO:0000313" key="1">
    <source>
        <dbReference type="EMBL" id="JAH69587.1"/>
    </source>
</evidence>
<accession>A0A0E9UUU8</accession>
<protein>
    <submittedName>
        <fullName evidence="1">Uncharacterized protein</fullName>
    </submittedName>
</protein>
<dbReference type="AlphaFoldDB" id="A0A0E9UUU8"/>
<reference evidence="1" key="1">
    <citation type="submission" date="2014-11" db="EMBL/GenBank/DDBJ databases">
        <authorList>
            <person name="Amaro Gonzalez C."/>
        </authorList>
    </citation>
    <scope>NUCLEOTIDE SEQUENCE</scope>
</reference>
<sequence>MAAIVITLPQRQKASLSELILGVKHLATQSNPWSS</sequence>
<proteinExistence type="predicted"/>
<reference evidence="1" key="2">
    <citation type="journal article" date="2015" name="Fish Shellfish Immunol.">
        <title>Early steps in the European eel (Anguilla anguilla)-Vibrio vulnificus interaction in the gills: Role of the RtxA13 toxin.</title>
        <authorList>
            <person name="Callol A."/>
            <person name="Pajuelo D."/>
            <person name="Ebbesson L."/>
            <person name="Teles M."/>
            <person name="MacKenzie S."/>
            <person name="Amaro C."/>
        </authorList>
    </citation>
    <scope>NUCLEOTIDE SEQUENCE</scope>
</reference>
<dbReference type="EMBL" id="GBXM01038990">
    <property type="protein sequence ID" value="JAH69587.1"/>
    <property type="molecule type" value="Transcribed_RNA"/>
</dbReference>